<name>A0A7S0CWX5_MICPS</name>
<proteinExistence type="predicted"/>
<dbReference type="PANTHER" id="PTHR21847">
    <property type="entry name" value="EF-HAND CALCIUM-BINDING DOMAIN-CONTAINING PROTEIN 10"/>
    <property type="match status" value="1"/>
</dbReference>
<protein>
    <submittedName>
        <fullName evidence="1">Uncharacterized protein</fullName>
    </submittedName>
</protein>
<dbReference type="InterPro" id="IPR049760">
    <property type="entry name" value="DD_EFCAB10"/>
</dbReference>
<gene>
    <name evidence="1" type="ORF">MSP1401_LOCUS4271</name>
</gene>
<dbReference type="EMBL" id="HBEN01005220">
    <property type="protein sequence ID" value="CAD8436680.1"/>
    <property type="molecule type" value="Transcribed_RNA"/>
</dbReference>
<accession>A0A7S0CWX5</accession>
<dbReference type="InterPro" id="IPR039879">
    <property type="entry name" value="EFC10"/>
</dbReference>
<dbReference type="AlphaFoldDB" id="A0A7S0CWX5"/>
<sequence>MAAKPLPPPRAVYHEARLREVWDLVTAGSDGVTEAGDSSGVSLSFAVLKRQLDDLEIDFGTCGLDTAKINRAVFQTTETDPDRLIDFVAFCAFAARNGKPPGGVDPVLETHAYFEKHKLGALFESMTASLMVVKPDDPKQFLTERLLNLKRNGTPVAEFSDAELGSLFDMSDAAGAGHVSGAKAAKGLEVLVGRVPPEVAENPTRLITREHFIRLARGLLETYGS</sequence>
<dbReference type="CDD" id="cd22976">
    <property type="entry name" value="DD_EFCAB10"/>
    <property type="match status" value="1"/>
</dbReference>
<dbReference type="SUPFAM" id="SSF47391">
    <property type="entry name" value="Dimerization-anchoring domain of cAMP-dependent PK regulatory subunit"/>
    <property type="match status" value="1"/>
</dbReference>
<organism evidence="1">
    <name type="scientific">Micromonas pusilla</name>
    <name type="common">Picoplanktonic green alga</name>
    <name type="synonym">Chromulina pusilla</name>
    <dbReference type="NCBI Taxonomy" id="38833"/>
    <lineage>
        <taxon>Eukaryota</taxon>
        <taxon>Viridiplantae</taxon>
        <taxon>Chlorophyta</taxon>
        <taxon>Mamiellophyceae</taxon>
        <taxon>Mamiellales</taxon>
        <taxon>Mamiellaceae</taxon>
        <taxon>Micromonas</taxon>
    </lineage>
</organism>
<evidence type="ECO:0000313" key="1">
    <source>
        <dbReference type="EMBL" id="CAD8436680.1"/>
    </source>
</evidence>
<dbReference type="PANTHER" id="PTHR21847:SF1">
    <property type="entry name" value="EF-HAND CALCIUM-BINDING DOMAIN-CONTAINING PROTEIN 10"/>
    <property type="match status" value="1"/>
</dbReference>
<reference evidence="1" key="1">
    <citation type="submission" date="2021-01" db="EMBL/GenBank/DDBJ databases">
        <authorList>
            <person name="Corre E."/>
            <person name="Pelletier E."/>
            <person name="Niang G."/>
            <person name="Scheremetjew M."/>
            <person name="Finn R."/>
            <person name="Kale V."/>
            <person name="Holt S."/>
            <person name="Cochrane G."/>
            <person name="Meng A."/>
            <person name="Brown T."/>
            <person name="Cohen L."/>
        </authorList>
    </citation>
    <scope>NUCLEOTIDE SEQUENCE</scope>
    <source>
        <strain evidence="1">CCAC1681</strain>
    </source>
</reference>